<protein>
    <submittedName>
        <fullName evidence="1">Uncharacterized protein</fullName>
    </submittedName>
</protein>
<accession>A0A5B7J1C6</accession>
<dbReference type="AlphaFoldDB" id="A0A5B7J1C6"/>
<organism evidence="1 2">
    <name type="scientific">Portunus trituberculatus</name>
    <name type="common">Swimming crab</name>
    <name type="synonym">Neptunus trituberculatus</name>
    <dbReference type="NCBI Taxonomy" id="210409"/>
    <lineage>
        <taxon>Eukaryota</taxon>
        <taxon>Metazoa</taxon>
        <taxon>Ecdysozoa</taxon>
        <taxon>Arthropoda</taxon>
        <taxon>Crustacea</taxon>
        <taxon>Multicrustacea</taxon>
        <taxon>Malacostraca</taxon>
        <taxon>Eumalacostraca</taxon>
        <taxon>Eucarida</taxon>
        <taxon>Decapoda</taxon>
        <taxon>Pleocyemata</taxon>
        <taxon>Brachyura</taxon>
        <taxon>Eubrachyura</taxon>
        <taxon>Portunoidea</taxon>
        <taxon>Portunidae</taxon>
        <taxon>Portuninae</taxon>
        <taxon>Portunus</taxon>
    </lineage>
</organism>
<sequence>MEVRRPVLEGKRGGGMERVGCRASARIYYLPKPLRGDSASGNATDTSITAVVYGAKSLNDSITKMDYGNH</sequence>
<dbReference type="EMBL" id="VSRR010075488">
    <property type="protein sequence ID" value="MPC87756.1"/>
    <property type="molecule type" value="Genomic_DNA"/>
</dbReference>
<reference evidence="1 2" key="1">
    <citation type="submission" date="2019-05" db="EMBL/GenBank/DDBJ databases">
        <title>Another draft genome of Portunus trituberculatus and its Hox gene families provides insights of decapod evolution.</title>
        <authorList>
            <person name="Jeong J.-H."/>
            <person name="Song I."/>
            <person name="Kim S."/>
            <person name="Choi T."/>
            <person name="Kim D."/>
            <person name="Ryu S."/>
            <person name="Kim W."/>
        </authorList>
    </citation>
    <scope>NUCLEOTIDE SEQUENCE [LARGE SCALE GENOMIC DNA]</scope>
    <source>
        <tissue evidence="1">Muscle</tissue>
    </source>
</reference>
<name>A0A5B7J1C6_PORTR</name>
<comment type="caution">
    <text evidence="1">The sequence shown here is derived from an EMBL/GenBank/DDBJ whole genome shotgun (WGS) entry which is preliminary data.</text>
</comment>
<keyword evidence="2" id="KW-1185">Reference proteome</keyword>
<gene>
    <name evidence="1" type="ORF">E2C01_082630</name>
</gene>
<dbReference type="Proteomes" id="UP000324222">
    <property type="component" value="Unassembled WGS sequence"/>
</dbReference>
<evidence type="ECO:0000313" key="1">
    <source>
        <dbReference type="EMBL" id="MPC87756.1"/>
    </source>
</evidence>
<evidence type="ECO:0000313" key="2">
    <source>
        <dbReference type="Proteomes" id="UP000324222"/>
    </source>
</evidence>
<proteinExistence type="predicted"/>